<comment type="caution">
    <text evidence="1">The sequence shown here is derived from an EMBL/GenBank/DDBJ whole genome shotgun (WGS) entry which is preliminary data.</text>
</comment>
<proteinExistence type="predicted"/>
<dbReference type="InterPro" id="IPR012340">
    <property type="entry name" value="NA-bd_OB-fold"/>
</dbReference>
<name>A0AAN8Z0W4_9MAGN</name>
<feature type="non-terminal residue" evidence="1">
    <location>
        <position position="1"/>
    </location>
</feature>
<protein>
    <recommendedName>
        <fullName evidence="3">Replication factor A C-terminal domain-containing protein</fullName>
    </recommendedName>
</protein>
<dbReference type="Gene3D" id="2.40.50.140">
    <property type="entry name" value="Nucleic acid-binding proteins"/>
    <property type="match status" value="1"/>
</dbReference>
<dbReference type="AlphaFoldDB" id="A0AAN8Z0W4"/>
<dbReference type="Proteomes" id="UP001370490">
    <property type="component" value="Unassembled WGS sequence"/>
</dbReference>
<sequence length="206" mass="22976">KTIIEHLNEDDDMMPVKFTYTKFTDMANYMDDKNKSVDKLGVVIDAFEKKTITKNSKESIVQKFVLINEQCRFDLDISDSTGILPASIFGDLAEQLLTFNAVEAMEHFNKNVELPLESLHKELKTKTFLAHIKPIQTQSASVRADANADSSITDQTQTMELITSGEGTSKSKVRLCLMDKFGEAKNAENIGCDGKNDDSAKRTKLG</sequence>
<evidence type="ECO:0000313" key="2">
    <source>
        <dbReference type="Proteomes" id="UP001370490"/>
    </source>
</evidence>
<reference evidence="1 2" key="1">
    <citation type="submission" date="2023-12" db="EMBL/GenBank/DDBJ databases">
        <title>A high-quality genome assembly for Dillenia turbinata (Dilleniales).</title>
        <authorList>
            <person name="Chanderbali A."/>
        </authorList>
    </citation>
    <scope>NUCLEOTIDE SEQUENCE [LARGE SCALE GENOMIC DNA]</scope>
    <source>
        <strain evidence="1">LSX21</strain>
        <tissue evidence="1">Leaf</tissue>
    </source>
</reference>
<organism evidence="1 2">
    <name type="scientific">Dillenia turbinata</name>
    <dbReference type="NCBI Taxonomy" id="194707"/>
    <lineage>
        <taxon>Eukaryota</taxon>
        <taxon>Viridiplantae</taxon>
        <taxon>Streptophyta</taxon>
        <taxon>Embryophyta</taxon>
        <taxon>Tracheophyta</taxon>
        <taxon>Spermatophyta</taxon>
        <taxon>Magnoliopsida</taxon>
        <taxon>eudicotyledons</taxon>
        <taxon>Gunneridae</taxon>
        <taxon>Pentapetalae</taxon>
        <taxon>Dilleniales</taxon>
        <taxon>Dilleniaceae</taxon>
        <taxon>Dillenia</taxon>
    </lineage>
</organism>
<dbReference type="EMBL" id="JBAMMX010000021">
    <property type="protein sequence ID" value="KAK6919335.1"/>
    <property type="molecule type" value="Genomic_DNA"/>
</dbReference>
<accession>A0AAN8Z0W4</accession>
<gene>
    <name evidence="1" type="ORF">RJ641_015239</name>
</gene>
<evidence type="ECO:0000313" key="1">
    <source>
        <dbReference type="EMBL" id="KAK6919335.1"/>
    </source>
</evidence>
<keyword evidence="2" id="KW-1185">Reference proteome</keyword>
<evidence type="ECO:0008006" key="3">
    <source>
        <dbReference type="Google" id="ProtNLM"/>
    </source>
</evidence>